<dbReference type="RefSeq" id="WP_253648944.1">
    <property type="nucleotide sequence ID" value="NZ_BAAAMO010000001.1"/>
</dbReference>
<evidence type="ECO:0000313" key="2">
    <source>
        <dbReference type="EMBL" id="MFD0927507.1"/>
    </source>
</evidence>
<feature type="region of interest" description="Disordered" evidence="1">
    <location>
        <begin position="1"/>
        <end position="21"/>
    </location>
</feature>
<feature type="compositionally biased region" description="Polar residues" evidence="1">
    <location>
        <begin position="1"/>
        <end position="13"/>
    </location>
</feature>
<comment type="caution">
    <text evidence="2">The sequence shown here is derived from an EMBL/GenBank/DDBJ whole genome shotgun (WGS) entry which is preliminary data.</text>
</comment>
<evidence type="ECO:0000256" key="1">
    <source>
        <dbReference type="SAM" id="MobiDB-lite"/>
    </source>
</evidence>
<organism evidence="2 3">
    <name type="scientific">Williamsia deligens</name>
    <dbReference type="NCBI Taxonomy" id="321325"/>
    <lineage>
        <taxon>Bacteria</taxon>
        <taxon>Bacillati</taxon>
        <taxon>Actinomycetota</taxon>
        <taxon>Actinomycetes</taxon>
        <taxon>Mycobacteriales</taxon>
        <taxon>Nocardiaceae</taxon>
        <taxon>Williamsia</taxon>
    </lineage>
</organism>
<sequence length="189" mass="19254">MPSSIPRQAQSAGNERPRGDDFHNVVQMHSTMEVVTMRTHYALTTAMTTIAATVAMTASTLGVGHAAATPVSAAPSVSVDIPSQWLFFSDPFPFGQETIHVARVAPGVLDLSLGPYCTPAYVARRSCTGGPIEAPASVAWINLSTGATGTVSVSALTSTPARITTGRGLIAMGGALAGFGLPGAATITA</sequence>
<protein>
    <submittedName>
        <fullName evidence="2">Uncharacterized protein</fullName>
    </submittedName>
</protein>
<dbReference type="EMBL" id="JBHTIL010000006">
    <property type="protein sequence ID" value="MFD0927507.1"/>
    <property type="molecule type" value="Genomic_DNA"/>
</dbReference>
<evidence type="ECO:0000313" key="3">
    <source>
        <dbReference type="Proteomes" id="UP001597068"/>
    </source>
</evidence>
<gene>
    <name evidence="2" type="ORF">ACFQ04_17335</name>
</gene>
<accession>A0ABW3GFT8</accession>
<keyword evidence="3" id="KW-1185">Reference proteome</keyword>
<name>A0ABW3GFT8_9NOCA</name>
<proteinExistence type="predicted"/>
<dbReference type="Proteomes" id="UP001597068">
    <property type="component" value="Unassembled WGS sequence"/>
</dbReference>
<reference evidence="3" key="1">
    <citation type="journal article" date="2019" name="Int. J. Syst. Evol. Microbiol.">
        <title>The Global Catalogue of Microorganisms (GCM) 10K type strain sequencing project: providing services to taxonomists for standard genome sequencing and annotation.</title>
        <authorList>
            <consortium name="The Broad Institute Genomics Platform"/>
            <consortium name="The Broad Institute Genome Sequencing Center for Infectious Disease"/>
            <person name="Wu L."/>
            <person name="Ma J."/>
        </authorList>
    </citation>
    <scope>NUCLEOTIDE SEQUENCE [LARGE SCALE GENOMIC DNA]</scope>
    <source>
        <strain evidence="3">CCUG 50873</strain>
    </source>
</reference>